<dbReference type="EMBL" id="KZ989963">
    <property type="protein sequence ID" value="RKP24937.1"/>
    <property type="molecule type" value="Genomic_DNA"/>
</dbReference>
<accession>A0A4P9YXY6</accession>
<proteinExistence type="predicted"/>
<feature type="coiled-coil region" evidence="1">
    <location>
        <begin position="468"/>
        <end position="516"/>
    </location>
</feature>
<evidence type="ECO:0000313" key="3">
    <source>
        <dbReference type="EMBL" id="RKP24937.1"/>
    </source>
</evidence>
<keyword evidence="4" id="KW-1185">Reference proteome</keyword>
<dbReference type="AlphaFoldDB" id="A0A4P9YXY6"/>
<feature type="region of interest" description="Disordered" evidence="2">
    <location>
        <begin position="244"/>
        <end position="267"/>
    </location>
</feature>
<feature type="region of interest" description="Disordered" evidence="2">
    <location>
        <begin position="69"/>
        <end position="88"/>
    </location>
</feature>
<evidence type="ECO:0000256" key="1">
    <source>
        <dbReference type="SAM" id="Coils"/>
    </source>
</evidence>
<organism evidence="3 4">
    <name type="scientific">Syncephalis pseudoplumigaleata</name>
    <dbReference type="NCBI Taxonomy" id="1712513"/>
    <lineage>
        <taxon>Eukaryota</taxon>
        <taxon>Fungi</taxon>
        <taxon>Fungi incertae sedis</taxon>
        <taxon>Zoopagomycota</taxon>
        <taxon>Zoopagomycotina</taxon>
        <taxon>Zoopagomycetes</taxon>
        <taxon>Zoopagales</taxon>
        <taxon>Piptocephalidaceae</taxon>
        <taxon>Syncephalis</taxon>
    </lineage>
</organism>
<dbReference type="Proteomes" id="UP000278143">
    <property type="component" value="Unassembled WGS sequence"/>
</dbReference>
<dbReference type="Gene3D" id="1.10.287.1490">
    <property type="match status" value="1"/>
</dbReference>
<name>A0A4P9YXY6_9FUNG</name>
<feature type="compositionally biased region" description="Basic and acidic residues" evidence="2">
    <location>
        <begin position="244"/>
        <end position="256"/>
    </location>
</feature>
<evidence type="ECO:0000313" key="4">
    <source>
        <dbReference type="Proteomes" id="UP000278143"/>
    </source>
</evidence>
<sequence length="517" mass="58675">MVGHAGEEAARHAEGRLTTIEAELEATRKRLYVMESELKEARDELARHQTESPGDLRAAVQATLREAMLSKEKSRTEAEAEKRRREEAERRIEGLNRELEELRASAATGKGDADALQERDRRIAALQRQVKEAAEDIDTLRAESQETNEILRDLFSGMPELTPIASEPDKPPPSPRLSAQTRYSLDAFALRIQNLIAHYRRLTDKVLTLQAHIEEQTARMAQDRAASVETEQRVEELQRLLDEAQKQAEQEKRRADSALSQGDGQADERIRVLETELALLREREVDVQTAVTRLTKDLEAAEEATSLSGDIIDRQAAQAEARAEERIIQARHEAREQMETANARVAEMTKRLEQAELRAKDALLKLDEEQARANQAEAALKARNDAATEREELYRQCCIKLQERLAAIAFKEMDLDANVNTLRAQLRQMQHAAIDLHHVATATLGNKDELAKSAALSPMHGRLDSVGILEYRSELEMANREIERLQRMAAEWQDERLMLEMNVEAYRARVVDLEKKV</sequence>
<gene>
    <name evidence="3" type="ORF">SYNPS1DRAFT_29319</name>
</gene>
<reference evidence="4" key="1">
    <citation type="journal article" date="2018" name="Nat. Microbiol.">
        <title>Leveraging single-cell genomics to expand the fungal tree of life.</title>
        <authorList>
            <person name="Ahrendt S.R."/>
            <person name="Quandt C.A."/>
            <person name="Ciobanu D."/>
            <person name="Clum A."/>
            <person name="Salamov A."/>
            <person name="Andreopoulos B."/>
            <person name="Cheng J.F."/>
            <person name="Woyke T."/>
            <person name="Pelin A."/>
            <person name="Henrissat B."/>
            <person name="Reynolds N.K."/>
            <person name="Benny G.L."/>
            <person name="Smith M.E."/>
            <person name="James T.Y."/>
            <person name="Grigoriev I.V."/>
        </authorList>
    </citation>
    <scope>NUCLEOTIDE SEQUENCE [LARGE SCALE GENOMIC DNA]</scope>
    <source>
        <strain evidence="4">Benny S71-1</strain>
    </source>
</reference>
<feature type="coiled-coil region" evidence="1">
    <location>
        <begin position="320"/>
        <end position="386"/>
    </location>
</feature>
<protein>
    <submittedName>
        <fullName evidence="3">Uncharacterized protein</fullName>
    </submittedName>
</protein>
<evidence type="ECO:0000256" key="2">
    <source>
        <dbReference type="SAM" id="MobiDB-lite"/>
    </source>
</evidence>
<keyword evidence="1" id="KW-0175">Coiled coil</keyword>